<evidence type="ECO:0000256" key="2">
    <source>
        <dbReference type="ARBA" id="ARBA00022638"/>
    </source>
</evidence>
<sequence length="171" mass="19080">MTSKQVEKGMSPGAIEKLKKDEGFRSEPYPDGKNSKSIGYGIHESAHPDIFHKYGSPITKEQGHNQLTQVVERHERDLKNRLGSETWERLTQGQRDAIQRTAYNAGPKRTAETIGPDLKAGNPDKAADKLEKMAPQGMVGDRKVDLTARRRKEAEDFRQSGNQATGNCSMM</sequence>
<dbReference type="InterPro" id="IPR051018">
    <property type="entry name" value="Bacteriophage_GH24"/>
</dbReference>
<evidence type="ECO:0000313" key="5">
    <source>
        <dbReference type="Proteomes" id="UP000250266"/>
    </source>
</evidence>
<name>A0A8E2DWL7_9PEZI</name>
<dbReference type="PANTHER" id="PTHR38107">
    <property type="match status" value="1"/>
</dbReference>
<keyword evidence="5" id="KW-1185">Reference proteome</keyword>
<feature type="compositionally biased region" description="Basic and acidic residues" evidence="3">
    <location>
        <begin position="16"/>
        <end position="34"/>
    </location>
</feature>
<feature type="region of interest" description="Disordered" evidence="3">
    <location>
        <begin position="1"/>
        <end position="41"/>
    </location>
</feature>
<evidence type="ECO:0000313" key="4">
    <source>
        <dbReference type="EMBL" id="OCK73071.1"/>
    </source>
</evidence>
<proteinExistence type="predicted"/>
<dbReference type="GO" id="GO:0042742">
    <property type="term" value="P:defense response to bacterium"/>
    <property type="evidence" value="ECO:0007669"/>
    <property type="project" value="UniProtKB-KW"/>
</dbReference>
<dbReference type="AlphaFoldDB" id="A0A8E2DWL7"/>
<dbReference type="GO" id="GO:0016998">
    <property type="term" value="P:cell wall macromolecule catabolic process"/>
    <property type="evidence" value="ECO:0007669"/>
    <property type="project" value="InterPro"/>
</dbReference>
<accession>A0A8E2DWL7</accession>
<dbReference type="OrthoDB" id="5424327at2759"/>
<evidence type="ECO:0000256" key="1">
    <source>
        <dbReference type="ARBA" id="ARBA00022529"/>
    </source>
</evidence>
<keyword evidence="4" id="KW-0378">Hydrolase</keyword>
<reference evidence="4 5" key="1">
    <citation type="journal article" date="2016" name="Nat. Commun.">
        <title>Ectomycorrhizal ecology is imprinted in the genome of the dominant symbiotic fungus Cenococcum geophilum.</title>
        <authorList>
            <consortium name="DOE Joint Genome Institute"/>
            <person name="Peter M."/>
            <person name="Kohler A."/>
            <person name="Ohm R.A."/>
            <person name="Kuo A."/>
            <person name="Krutzmann J."/>
            <person name="Morin E."/>
            <person name="Arend M."/>
            <person name="Barry K.W."/>
            <person name="Binder M."/>
            <person name="Choi C."/>
            <person name="Clum A."/>
            <person name="Copeland A."/>
            <person name="Grisel N."/>
            <person name="Haridas S."/>
            <person name="Kipfer T."/>
            <person name="LaButti K."/>
            <person name="Lindquist E."/>
            <person name="Lipzen A."/>
            <person name="Maire R."/>
            <person name="Meier B."/>
            <person name="Mihaltcheva S."/>
            <person name="Molinier V."/>
            <person name="Murat C."/>
            <person name="Poggeler S."/>
            <person name="Quandt C.A."/>
            <person name="Sperisen C."/>
            <person name="Tritt A."/>
            <person name="Tisserant E."/>
            <person name="Crous P.W."/>
            <person name="Henrissat B."/>
            <person name="Nehls U."/>
            <person name="Egli S."/>
            <person name="Spatafora J.W."/>
            <person name="Grigoriev I.V."/>
            <person name="Martin F.M."/>
        </authorList>
    </citation>
    <scope>NUCLEOTIDE SEQUENCE [LARGE SCALE GENOMIC DNA]</scope>
    <source>
        <strain evidence="4 5">CBS 459.81</strain>
    </source>
</reference>
<dbReference type="Proteomes" id="UP000250266">
    <property type="component" value="Unassembled WGS sequence"/>
</dbReference>
<keyword evidence="1" id="KW-0929">Antimicrobial</keyword>
<protein>
    <submittedName>
        <fullName evidence="4">Glycoside hydrolase family 24 protein</fullName>
    </submittedName>
</protein>
<feature type="compositionally biased region" description="Basic and acidic residues" evidence="3">
    <location>
        <begin position="140"/>
        <end position="158"/>
    </location>
</feature>
<dbReference type="InterPro" id="IPR023347">
    <property type="entry name" value="Lysozyme_dom_sf"/>
</dbReference>
<dbReference type="GO" id="GO:0009253">
    <property type="term" value="P:peptidoglycan catabolic process"/>
    <property type="evidence" value="ECO:0007669"/>
    <property type="project" value="InterPro"/>
</dbReference>
<evidence type="ECO:0000256" key="3">
    <source>
        <dbReference type="SAM" id="MobiDB-lite"/>
    </source>
</evidence>
<dbReference type="Pfam" id="PF00959">
    <property type="entry name" value="Phage_lysozyme"/>
    <property type="match status" value="1"/>
</dbReference>
<keyword evidence="2" id="KW-0081">Bacteriolytic enzyme</keyword>
<dbReference type="InterPro" id="IPR023346">
    <property type="entry name" value="Lysozyme-like_dom_sf"/>
</dbReference>
<dbReference type="GO" id="GO:0003796">
    <property type="term" value="F:lysozyme activity"/>
    <property type="evidence" value="ECO:0007669"/>
    <property type="project" value="InterPro"/>
</dbReference>
<dbReference type="GO" id="GO:0031640">
    <property type="term" value="P:killing of cells of another organism"/>
    <property type="evidence" value="ECO:0007669"/>
    <property type="project" value="UniProtKB-KW"/>
</dbReference>
<dbReference type="EMBL" id="KV746002">
    <property type="protein sequence ID" value="OCK73071.1"/>
    <property type="molecule type" value="Genomic_DNA"/>
</dbReference>
<gene>
    <name evidence="4" type="ORF">K432DRAFT_340750</name>
</gene>
<dbReference type="SUPFAM" id="SSF53955">
    <property type="entry name" value="Lysozyme-like"/>
    <property type="match status" value="1"/>
</dbReference>
<organism evidence="4 5">
    <name type="scientific">Lepidopterella palustris CBS 459.81</name>
    <dbReference type="NCBI Taxonomy" id="1314670"/>
    <lineage>
        <taxon>Eukaryota</taxon>
        <taxon>Fungi</taxon>
        <taxon>Dikarya</taxon>
        <taxon>Ascomycota</taxon>
        <taxon>Pezizomycotina</taxon>
        <taxon>Dothideomycetes</taxon>
        <taxon>Pleosporomycetidae</taxon>
        <taxon>Mytilinidiales</taxon>
        <taxon>Argynnaceae</taxon>
        <taxon>Lepidopterella</taxon>
    </lineage>
</organism>
<feature type="compositionally biased region" description="Polar residues" evidence="3">
    <location>
        <begin position="159"/>
        <end position="171"/>
    </location>
</feature>
<dbReference type="PANTHER" id="PTHR38107:SF3">
    <property type="entry name" value="LYSOZYME RRRD-RELATED"/>
    <property type="match status" value="1"/>
</dbReference>
<dbReference type="InterPro" id="IPR002196">
    <property type="entry name" value="Glyco_hydro_24"/>
</dbReference>
<dbReference type="Gene3D" id="1.10.530.40">
    <property type="match status" value="1"/>
</dbReference>
<feature type="region of interest" description="Disordered" evidence="3">
    <location>
        <begin position="102"/>
        <end position="171"/>
    </location>
</feature>